<dbReference type="AlphaFoldDB" id="A0A2G2VZZ6"/>
<dbReference type="GO" id="GO:0016020">
    <property type="term" value="C:membrane"/>
    <property type="evidence" value="ECO:0007669"/>
    <property type="project" value="InterPro"/>
</dbReference>
<name>A0A2G2VZZ6_CAPBA</name>
<evidence type="ECO:0000313" key="2">
    <source>
        <dbReference type="Proteomes" id="UP000224567"/>
    </source>
</evidence>
<gene>
    <name evidence="1" type="ORF">CQW23_22092</name>
</gene>
<evidence type="ECO:0000313" key="1">
    <source>
        <dbReference type="EMBL" id="PHT38519.1"/>
    </source>
</evidence>
<organism evidence="1 2">
    <name type="scientific">Capsicum baccatum</name>
    <name type="common">Peruvian pepper</name>
    <dbReference type="NCBI Taxonomy" id="33114"/>
    <lineage>
        <taxon>Eukaryota</taxon>
        <taxon>Viridiplantae</taxon>
        <taxon>Streptophyta</taxon>
        <taxon>Embryophyta</taxon>
        <taxon>Tracheophyta</taxon>
        <taxon>Spermatophyta</taxon>
        <taxon>Magnoliopsida</taxon>
        <taxon>eudicotyledons</taxon>
        <taxon>Gunneridae</taxon>
        <taxon>Pentapetalae</taxon>
        <taxon>asterids</taxon>
        <taxon>lamiids</taxon>
        <taxon>Solanales</taxon>
        <taxon>Solanaceae</taxon>
        <taxon>Solanoideae</taxon>
        <taxon>Capsiceae</taxon>
        <taxon>Capsicum</taxon>
    </lineage>
</organism>
<dbReference type="Proteomes" id="UP000224567">
    <property type="component" value="Unassembled WGS sequence"/>
</dbReference>
<dbReference type="GO" id="GO:0015079">
    <property type="term" value="F:potassium ion transmembrane transporter activity"/>
    <property type="evidence" value="ECO:0007669"/>
    <property type="project" value="InterPro"/>
</dbReference>
<keyword evidence="2" id="KW-1185">Reference proteome</keyword>
<dbReference type="PANTHER" id="PTHR30540">
    <property type="entry name" value="OSMOTIC STRESS POTASSIUM TRANSPORTER"/>
    <property type="match status" value="1"/>
</dbReference>
<dbReference type="STRING" id="33114.A0A2G2VZZ6"/>
<protein>
    <submittedName>
        <fullName evidence="1">Uncharacterized protein</fullName>
    </submittedName>
</protein>
<dbReference type="InterPro" id="IPR003855">
    <property type="entry name" value="K+_transporter"/>
</dbReference>
<dbReference type="PANTHER" id="PTHR30540:SF87">
    <property type="entry name" value="POTASSIUM TRANSPORTER"/>
    <property type="match status" value="1"/>
</dbReference>
<dbReference type="OrthoDB" id="504708at2759"/>
<comment type="caution">
    <text evidence="1">The sequence shown here is derived from an EMBL/GenBank/DDBJ whole genome shotgun (WGS) entry which is preliminary data.</text>
</comment>
<dbReference type="EMBL" id="MLFT02000009">
    <property type="protein sequence ID" value="PHT38519.1"/>
    <property type="molecule type" value="Genomic_DNA"/>
</dbReference>
<reference evidence="2" key="2">
    <citation type="journal article" date="2017" name="J. Anim. Genet.">
        <title>Multiple reference genome sequences of hot pepper reveal the massive evolution of plant disease resistance genes by retroduplication.</title>
        <authorList>
            <person name="Kim S."/>
            <person name="Park J."/>
            <person name="Yeom S.-I."/>
            <person name="Kim Y.-M."/>
            <person name="Seo E."/>
            <person name="Kim K.-T."/>
            <person name="Kim M.-S."/>
            <person name="Lee J.M."/>
            <person name="Cheong K."/>
            <person name="Shin H.-S."/>
            <person name="Kim S.-B."/>
            <person name="Han K."/>
            <person name="Lee J."/>
            <person name="Park M."/>
            <person name="Lee H.-A."/>
            <person name="Lee H.-Y."/>
            <person name="Lee Y."/>
            <person name="Oh S."/>
            <person name="Lee J.H."/>
            <person name="Choi E."/>
            <person name="Choi E."/>
            <person name="Lee S.E."/>
            <person name="Jeon J."/>
            <person name="Kim H."/>
            <person name="Choi G."/>
            <person name="Song H."/>
            <person name="Lee J."/>
            <person name="Lee S.-C."/>
            <person name="Kwon J.-K."/>
            <person name="Lee H.-Y."/>
            <person name="Koo N."/>
            <person name="Hong Y."/>
            <person name="Kim R.W."/>
            <person name="Kang W.-H."/>
            <person name="Huh J.H."/>
            <person name="Kang B.-C."/>
            <person name="Yang T.-J."/>
            <person name="Lee Y.-H."/>
            <person name="Bennetzen J.L."/>
            <person name="Choi D."/>
        </authorList>
    </citation>
    <scope>NUCLEOTIDE SEQUENCE [LARGE SCALE GENOMIC DNA]</scope>
    <source>
        <strain evidence="2">cv. PBC81</strain>
    </source>
</reference>
<reference evidence="1 2" key="1">
    <citation type="journal article" date="2017" name="Genome Biol.">
        <title>New reference genome sequences of hot pepper reveal the massive evolution of plant disease-resistance genes by retroduplication.</title>
        <authorList>
            <person name="Kim S."/>
            <person name="Park J."/>
            <person name="Yeom S.I."/>
            <person name="Kim Y.M."/>
            <person name="Seo E."/>
            <person name="Kim K.T."/>
            <person name="Kim M.S."/>
            <person name="Lee J.M."/>
            <person name="Cheong K."/>
            <person name="Shin H.S."/>
            <person name="Kim S.B."/>
            <person name="Han K."/>
            <person name="Lee J."/>
            <person name="Park M."/>
            <person name="Lee H.A."/>
            <person name="Lee H.Y."/>
            <person name="Lee Y."/>
            <person name="Oh S."/>
            <person name="Lee J.H."/>
            <person name="Choi E."/>
            <person name="Choi E."/>
            <person name="Lee S.E."/>
            <person name="Jeon J."/>
            <person name="Kim H."/>
            <person name="Choi G."/>
            <person name="Song H."/>
            <person name="Lee J."/>
            <person name="Lee S.C."/>
            <person name="Kwon J.K."/>
            <person name="Lee H.Y."/>
            <person name="Koo N."/>
            <person name="Hong Y."/>
            <person name="Kim R.W."/>
            <person name="Kang W.H."/>
            <person name="Huh J.H."/>
            <person name="Kang B.C."/>
            <person name="Yang T.J."/>
            <person name="Lee Y.H."/>
            <person name="Bennetzen J.L."/>
            <person name="Choi D."/>
        </authorList>
    </citation>
    <scope>NUCLEOTIDE SEQUENCE [LARGE SCALE GENOMIC DNA]</scope>
    <source>
        <strain evidence="2">cv. PBC81</strain>
    </source>
</reference>
<sequence>MGLKCRLECRLVWSKVPIEKRFLFLRVKPFDVVRYGYSDARNEEEPFERLLAERLKEFIRDDSIAKSNRVSTEQNNMVLENDCEIQENAKFLMEGDVEVVERAHSVGVVHFVGEHDVIAVKGSNVTKRFPIDYA</sequence>
<accession>A0A2G2VZZ6</accession>
<proteinExistence type="predicted"/>